<dbReference type="Proteomes" id="UP000077355">
    <property type="component" value="Unassembled WGS sequence"/>
</dbReference>
<protein>
    <submittedName>
        <fullName evidence="2">Uncharacterized protein</fullName>
    </submittedName>
</protein>
<evidence type="ECO:0000313" key="2">
    <source>
        <dbReference type="EMBL" id="OAB43039.1"/>
    </source>
</evidence>
<gene>
    <name evidence="2" type="ORF">PBAT_18745</name>
</gene>
<proteinExistence type="predicted"/>
<feature type="transmembrane region" description="Helical" evidence="1">
    <location>
        <begin position="49"/>
        <end position="69"/>
    </location>
</feature>
<evidence type="ECO:0000256" key="1">
    <source>
        <dbReference type="SAM" id="Phobius"/>
    </source>
</evidence>
<feature type="transmembrane region" description="Helical" evidence="1">
    <location>
        <begin position="116"/>
        <end position="134"/>
    </location>
</feature>
<name>A0A168L8U7_9BACL</name>
<accession>A0A168L8U7</accession>
<dbReference type="OrthoDB" id="9922563at2"/>
<reference evidence="2 3" key="1">
    <citation type="submission" date="2016-03" db="EMBL/GenBank/DDBJ databases">
        <title>Draft genome sequence of Paenibacillus antarcticus CECT 5836.</title>
        <authorList>
            <person name="Shin S.-K."/>
            <person name="Yi H."/>
        </authorList>
    </citation>
    <scope>NUCLEOTIDE SEQUENCE [LARGE SCALE GENOMIC DNA]</scope>
    <source>
        <strain evidence="2 3">CECT 5836</strain>
    </source>
</reference>
<organism evidence="2 3">
    <name type="scientific">Paenibacillus antarcticus</name>
    <dbReference type="NCBI Taxonomy" id="253703"/>
    <lineage>
        <taxon>Bacteria</taxon>
        <taxon>Bacillati</taxon>
        <taxon>Bacillota</taxon>
        <taxon>Bacilli</taxon>
        <taxon>Bacillales</taxon>
        <taxon>Paenibacillaceae</taxon>
        <taxon>Paenibacillus</taxon>
    </lineage>
</organism>
<evidence type="ECO:0000313" key="3">
    <source>
        <dbReference type="Proteomes" id="UP000077355"/>
    </source>
</evidence>
<dbReference type="EMBL" id="LVJI01000030">
    <property type="protein sequence ID" value="OAB43039.1"/>
    <property type="molecule type" value="Genomic_DNA"/>
</dbReference>
<keyword evidence="3" id="KW-1185">Reference proteome</keyword>
<keyword evidence="1" id="KW-1133">Transmembrane helix</keyword>
<sequence length="171" mass="19710">MKRIYSIPKLFCTLVIMVILGMVFTKIFNNNKWLTITQQDVDSLLNTVWQVHAGITTLSIAILALLIGFSQQKKYGMKVLDFLLKENRRFVKFQDEVILGLVLILVQYFFVAYSALAGAIFIFTISILLTIHMLHSSIKLILFEEVVKNEMKAYILKQCKDAIEKENLMVE</sequence>
<feature type="transmembrane region" description="Helical" evidence="1">
    <location>
        <begin position="90"/>
        <end position="110"/>
    </location>
</feature>
<keyword evidence="1" id="KW-0812">Transmembrane</keyword>
<comment type="caution">
    <text evidence="2">The sequence shown here is derived from an EMBL/GenBank/DDBJ whole genome shotgun (WGS) entry which is preliminary data.</text>
</comment>
<dbReference type="AlphaFoldDB" id="A0A168L8U7"/>
<keyword evidence="1" id="KW-0472">Membrane</keyword>
<dbReference type="RefSeq" id="WP_068651780.1">
    <property type="nucleotide sequence ID" value="NZ_CP043611.1"/>
</dbReference>